<dbReference type="EMBL" id="AHGT01000069">
    <property type="protein sequence ID" value="ESU35750.1"/>
    <property type="molecule type" value="Genomic_DNA"/>
</dbReference>
<dbReference type="VEuPathDB" id="GiardiaDB:GL50803_0017261"/>
<dbReference type="AlphaFoldDB" id="V6TFQ1"/>
<comment type="caution">
    <text evidence="3">The sequence shown here is derived from an EMBL/GenBank/DDBJ whole genome shotgun (WGS) entry which is preliminary data.</text>
</comment>
<gene>
    <name evidence="3" type="ORF">DHA2_17261</name>
</gene>
<evidence type="ECO:0000313" key="4">
    <source>
        <dbReference type="Proteomes" id="UP000018320"/>
    </source>
</evidence>
<sequence length="221" mass="25489">MARMTDYSLPFGVHLYFTGTFGSREVTEDSFRNLVTQITTTPIKTIEELWRVVDNIPSFLDANDGFTYYWFKEGKSVTWESEDNSNGAVYSYSHEEDEQLIKSNPLHWAQVKADLEGRALALLSLFVGCSLPEFTNLVNGLLFKVRRTRISYELWLHKEPSPDERRLLDQCLSAALQIDGAKARHIHLKTTRDLISRSQTSSRRSSRAPSEERSRTHKRSR</sequence>
<organism evidence="3 4">
    <name type="scientific">Giardia intestinalis</name>
    <name type="common">Giardia lamblia</name>
    <dbReference type="NCBI Taxonomy" id="5741"/>
    <lineage>
        <taxon>Eukaryota</taxon>
        <taxon>Metamonada</taxon>
        <taxon>Diplomonadida</taxon>
        <taxon>Hexamitidae</taxon>
        <taxon>Giardiinae</taxon>
        <taxon>Giardia</taxon>
    </lineage>
</organism>
<dbReference type="SUPFAM" id="SSF55418">
    <property type="entry name" value="eIF4e-like"/>
    <property type="match status" value="1"/>
</dbReference>
<dbReference type="GO" id="GO:0003743">
    <property type="term" value="F:translation initiation factor activity"/>
    <property type="evidence" value="ECO:0007669"/>
    <property type="project" value="UniProtKB-KW"/>
</dbReference>
<dbReference type="PANTHER" id="PTHR11960">
    <property type="entry name" value="EUKARYOTIC TRANSLATION INITIATION FACTOR 4E RELATED"/>
    <property type="match status" value="1"/>
</dbReference>
<proteinExistence type="inferred from homology"/>
<name>V6TFQ1_GIAIN</name>
<dbReference type="GO" id="GO:0016281">
    <property type="term" value="C:eukaryotic translation initiation factor 4F complex"/>
    <property type="evidence" value="ECO:0007669"/>
    <property type="project" value="TreeGrafter"/>
</dbReference>
<dbReference type="GO" id="GO:0000340">
    <property type="term" value="F:RNA 7-methylguanosine cap binding"/>
    <property type="evidence" value="ECO:0007669"/>
    <property type="project" value="TreeGrafter"/>
</dbReference>
<dbReference type="Pfam" id="PF01652">
    <property type="entry name" value="IF4E"/>
    <property type="match status" value="1"/>
</dbReference>
<dbReference type="Proteomes" id="UP000018320">
    <property type="component" value="Unassembled WGS sequence"/>
</dbReference>
<comment type="similarity">
    <text evidence="1">Belongs to the eukaryotic initiation factor 4E family.</text>
</comment>
<dbReference type="InterPro" id="IPR001040">
    <property type="entry name" value="TIF_eIF_4E"/>
</dbReference>
<feature type="region of interest" description="Disordered" evidence="2">
    <location>
        <begin position="194"/>
        <end position="221"/>
    </location>
</feature>
<evidence type="ECO:0000313" key="3">
    <source>
        <dbReference type="EMBL" id="ESU35750.1"/>
    </source>
</evidence>
<dbReference type="VEuPathDB" id="GiardiaDB:QR46_1228"/>
<dbReference type="VEuPathDB" id="GiardiaDB:GL50581_2823"/>
<dbReference type="FunFam" id="3.30.760.10:FF:000040">
    <property type="entry name" value="Uncharacterized protein"/>
    <property type="match status" value="1"/>
</dbReference>
<dbReference type="VEuPathDB" id="GiardiaDB:DHA2_17261"/>
<dbReference type="InterPro" id="IPR023398">
    <property type="entry name" value="TIF_eIF4e-like"/>
</dbReference>
<keyword evidence="1" id="KW-0396">Initiation factor</keyword>
<evidence type="ECO:0008006" key="5">
    <source>
        <dbReference type="Google" id="ProtNLM"/>
    </source>
</evidence>
<protein>
    <recommendedName>
        <fullName evidence="5">Eukaryotic initiation factor 4E</fullName>
    </recommendedName>
</protein>
<dbReference type="Gene3D" id="3.30.760.10">
    <property type="entry name" value="RNA Cap, Translation Initiation Factor Eif4e"/>
    <property type="match status" value="1"/>
</dbReference>
<reference evidence="3 4" key="2">
    <citation type="journal article" date="2013" name="Genome Biol. Evol.">
        <title>Genome sequencing of Giardia lamblia genotypes A2 and B isolates (DH and GS) and comparative analysis with the genomes of genotypes A1 and E (WB and Pig).</title>
        <authorList>
            <person name="Adam R.D."/>
            <person name="Dahlstrom E.W."/>
            <person name="Martens C.A."/>
            <person name="Bruno D.P."/>
            <person name="Barbian K.D."/>
            <person name="Ricklefs S.M."/>
            <person name="Hernandez M.M."/>
            <person name="Narla N.P."/>
            <person name="Patel R.B."/>
            <person name="Porcella S.F."/>
            <person name="Nash T.E."/>
        </authorList>
    </citation>
    <scope>NUCLEOTIDE SEQUENCE [LARGE SCALE GENOMIC DNA]</scope>
    <source>
        <strain evidence="3 4">DH</strain>
    </source>
</reference>
<evidence type="ECO:0000256" key="2">
    <source>
        <dbReference type="SAM" id="MobiDB-lite"/>
    </source>
</evidence>
<accession>V6TFQ1</accession>
<keyword evidence="1" id="KW-0648">Protein biosynthesis</keyword>
<reference evidence="4" key="1">
    <citation type="submission" date="2012-02" db="EMBL/GenBank/DDBJ databases">
        <title>Genome sequencing of Giardia lamblia Genotypes A2 and B isolates (DH and GS) and comparative analysis with the genomes of Genotypes A1 and E (WB and Pig).</title>
        <authorList>
            <person name="Adam R."/>
            <person name="Dahlstrom E."/>
            <person name="Martens C."/>
            <person name="Bruno D."/>
            <person name="Barbian K."/>
            <person name="Porcella S.F."/>
            <person name="Nash T."/>
        </authorList>
    </citation>
    <scope>NUCLEOTIDE SEQUENCE</scope>
    <source>
        <strain evidence="4">DH</strain>
    </source>
</reference>
<evidence type="ECO:0000256" key="1">
    <source>
        <dbReference type="RuleBase" id="RU004374"/>
    </source>
</evidence>
<keyword evidence="1" id="KW-0694">RNA-binding</keyword>
<dbReference type="PANTHER" id="PTHR11960:SF18">
    <property type="entry name" value="EUKARYOTIC TRANSLATION INITIATION FACTOR 4E HOMOLOGOUS PROTEIN, ISOFORM B"/>
    <property type="match status" value="1"/>
</dbReference>